<sequence>MRWSHIGLNCRDQKQTEEFYRRWFGFTRARSVPIPDGEIVFLRQGDAYLELFPAGPGEGTPGQADGPSGPGAVRHLAFQTDDVDAFLARLGDEAEVTLGPLGFDDVICGWRTVWLRDPDGAIVEVSQGYTDQPDAAGEHGR</sequence>
<name>A0ABV6VQT3_9ACTN</name>
<dbReference type="InterPro" id="IPR051785">
    <property type="entry name" value="MMCE/EMCE_epimerase"/>
</dbReference>
<accession>A0ABV6VQT3</accession>
<keyword evidence="4" id="KW-1185">Reference proteome</keyword>
<comment type="caution">
    <text evidence="3">The sequence shown here is derived from an EMBL/GenBank/DDBJ whole genome shotgun (WGS) entry which is preliminary data.</text>
</comment>
<proteinExistence type="predicted"/>
<dbReference type="EMBL" id="JBHFAB010000003">
    <property type="protein sequence ID" value="MFC1416112.1"/>
    <property type="molecule type" value="Genomic_DNA"/>
</dbReference>
<dbReference type="InterPro" id="IPR037523">
    <property type="entry name" value="VOC_core"/>
</dbReference>
<dbReference type="PANTHER" id="PTHR43048:SF5">
    <property type="entry name" value="BLR5325 PROTEIN"/>
    <property type="match status" value="1"/>
</dbReference>
<organism evidence="3 4">
    <name type="scientific">Streptacidiphilus cavernicola</name>
    <dbReference type="NCBI Taxonomy" id="3342716"/>
    <lineage>
        <taxon>Bacteria</taxon>
        <taxon>Bacillati</taxon>
        <taxon>Actinomycetota</taxon>
        <taxon>Actinomycetes</taxon>
        <taxon>Kitasatosporales</taxon>
        <taxon>Streptomycetaceae</taxon>
        <taxon>Streptacidiphilus</taxon>
    </lineage>
</organism>
<dbReference type="SUPFAM" id="SSF54593">
    <property type="entry name" value="Glyoxalase/Bleomycin resistance protein/Dihydroxybiphenyl dioxygenase"/>
    <property type="match status" value="1"/>
</dbReference>
<feature type="domain" description="VOC" evidence="2">
    <location>
        <begin position="2"/>
        <end position="128"/>
    </location>
</feature>
<evidence type="ECO:0000313" key="3">
    <source>
        <dbReference type="EMBL" id="MFC1416112.1"/>
    </source>
</evidence>
<dbReference type="Pfam" id="PF00903">
    <property type="entry name" value="Glyoxalase"/>
    <property type="match status" value="1"/>
</dbReference>
<reference evidence="3 4" key="1">
    <citation type="submission" date="2024-09" db="EMBL/GenBank/DDBJ databases">
        <authorList>
            <person name="Lee S.D."/>
        </authorList>
    </citation>
    <scope>NUCLEOTIDE SEQUENCE [LARGE SCALE GENOMIC DNA]</scope>
    <source>
        <strain evidence="3 4">N8-3</strain>
    </source>
</reference>
<dbReference type="PANTHER" id="PTHR43048">
    <property type="entry name" value="METHYLMALONYL-COA EPIMERASE"/>
    <property type="match status" value="1"/>
</dbReference>
<evidence type="ECO:0000313" key="4">
    <source>
        <dbReference type="Proteomes" id="UP001592531"/>
    </source>
</evidence>
<keyword evidence="1" id="KW-0479">Metal-binding</keyword>
<dbReference type="InterPro" id="IPR004360">
    <property type="entry name" value="Glyas_Fos-R_dOase_dom"/>
</dbReference>
<dbReference type="PROSITE" id="PS51819">
    <property type="entry name" value="VOC"/>
    <property type="match status" value="1"/>
</dbReference>
<evidence type="ECO:0000256" key="1">
    <source>
        <dbReference type="ARBA" id="ARBA00022723"/>
    </source>
</evidence>
<dbReference type="Proteomes" id="UP001592531">
    <property type="component" value="Unassembled WGS sequence"/>
</dbReference>
<evidence type="ECO:0000259" key="2">
    <source>
        <dbReference type="PROSITE" id="PS51819"/>
    </source>
</evidence>
<protein>
    <submittedName>
        <fullName evidence="3">VOC family protein</fullName>
    </submittedName>
</protein>
<dbReference type="RefSeq" id="WP_380533015.1">
    <property type="nucleotide sequence ID" value="NZ_JBHFAB010000003.1"/>
</dbReference>
<gene>
    <name evidence="3" type="ORF">ACEZDE_05595</name>
</gene>
<dbReference type="Gene3D" id="3.10.180.10">
    <property type="entry name" value="2,3-Dihydroxybiphenyl 1,2-Dioxygenase, domain 1"/>
    <property type="match status" value="1"/>
</dbReference>
<dbReference type="InterPro" id="IPR029068">
    <property type="entry name" value="Glyas_Bleomycin-R_OHBP_Dase"/>
</dbReference>